<gene>
    <name evidence="1" type="ORF">AFM11_20955</name>
</gene>
<accession>A0A132PIZ3</accession>
<dbReference type="EMBL" id="LGTW01000014">
    <property type="protein sequence ID" value="KWX22305.1"/>
    <property type="molecule type" value="Genomic_DNA"/>
</dbReference>
<dbReference type="InterPro" id="IPR029032">
    <property type="entry name" value="AhpD-like"/>
</dbReference>
<evidence type="ECO:0000313" key="2">
    <source>
        <dbReference type="Proteomes" id="UP000070612"/>
    </source>
</evidence>
<dbReference type="Gene3D" id="1.20.1290.10">
    <property type="entry name" value="AhpD-like"/>
    <property type="match status" value="1"/>
</dbReference>
<dbReference type="RefSeq" id="WP_067852138.1">
    <property type="nucleotide sequence ID" value="NZ_JBJZOV010000001.1"/>
</dbReference>
<dbReference type="PATRIC" id="fig|59750.3.peg.1532"/>
<dbReference type="Proteomes" id="UP000070612">
    <property type="component" value="Unassembled WGS sequence"/>
</dbReference>
<name>A0A132PIZ3_9MYCO</name>
<evidence type="ECO:0000313" key="1">
    <source>
        <dbReference type="EMBL" id="KWX22305.1"/>
    </source>
</evidence>
<organism evidence="1 2">
    <name type="scientific">Mycolicibacterium wolinskyi</name>
    <dbReference type="NCBI Taxonomy" id="59750"/>
    <lineage>
        <taxon>Bacteria</taxon>
        <taxon>Bacillati</taxon>
        <taxon>Actinomycetota</taxon>
        <taxon>Actinomycetes</taxon>
        <taxon>Mycobacteriales</taxon>
        <taxon>Mycobacteriaceae</taxon>
        <taxon>Mycolicibacterium</taxon>
    </lineage>
</organism>
<keyword evidence="2" id="KW-1185">Reference proteome</keyword>
<evidence type="ECO:0008006" key="3">
    <source>
        <dbReference type="Google" id="ProtNLM"/>
    </source>
</evidence>
<reference evidence="1 2" key="1">
    <citation type="submission" date="2015-07" db="EMBL/GenBank/DDBJ databases">
        <title>A draft genome sequence of Mycobacterium wolinskyi.</title>
        <authorList>
            <person name="de Man T.J."/>
            <person name="Perry K.A."/>
            <person name="Coulliette A.D."/>
            <person name="Jensen B."/>
            <person name="Toney N.C."/>
            <person name="Limbago B.M."/>
            <person name="Noble-Wang J."/>
        </authorList>
    </citation>
    <scope>NUCLEOTIDE SEQUENCE [LARGE SCALE GENOMIC DNA]</scope>
    <source>
        <strain evidence="1 2">CDC_01</strain>
    </source>
</reference>
<sequence>MVDTAGVLSQLTRLVALSPPGLADINADVREACAATVGLSPLPAESGGGAVDPMITEFAEQFSADVTAISDAQRAAFGDLLGPNVFGVTTLIFIADFVPRVLAGLCSIGVNVPVEPGSWDHDTSPSDYVIDVFVPAVGRMRALDPVTSEIVRLRGARQHNCRLCKSLREAGALEAGATETMFSAIDHYENSELSERHKAALRYVDALIWTPSRVSGDSLLEHFSRDEAIELTLDVMRNACNKVAVALGVDGARVHEGTEQYRIGDDGQPVYT</sequence>
<comment type="caution">
    <text evidence="1">The sequence shown here is derived from an EMBL/GenBank/DDBJ whole genome shotgun (WGS) entry which is preliminary data.</text>
</comment>
<dbReference type="STRING" id="59750.AWC31_06375"/>
<dbReference type="SUPFAM" id="SSF69118">
    <property type="entry name" value="AhpD-like"/>
    <property type="match status" value="1"/>
</dbReference>
<dbReference type="AlphaFoldDB" id="A0A132PIZ3"/>
<protein>
    <recommendedName>
        <fullName evidence="3">Carboxymuconolactone decarboxylase family protein</fullName>
    </recommendedName>
</protein>
<proteinExistence type="predicted"/>